<organism evidence="1">
    <name type="scientific">Siphoviridae sp. ctKNZ79</name>
    <dbReference type="NCBI Taxonomy" id="2825440"/>
    <lineage>
        <taxon>Viruses</taxon>
        <taxon>Duplodnaviria</taxon>
        <taxon>Heunggongvirae</taxon>
        <taxon>Uroviricota</taxon>
        <taxon>Caudoviricetes</taxon>
    </lineage>
</organism>
<evidence type="ECO:0000313" key="1">
    <source>
        <dbReference type="EMBL" id="DAF91117.1"/>
    </source>
</evidence>
<dbReference type="EMBL" id="BK016045">
    <property type="protein sequence ID" value="DAF91117.1"/>
    <property type="molecule type" value="Genomic_DNA"/>
</dbReference>
<name>A0A8S5U9H6_9CAUD</name>
<proteinExistence type="predicted"/>
<reference evidence="1" key="1">
    <citation type="journal article" date="2021" name="Proc. Natl. Acad. Sci. U.S.A.">
        <title>A Catalog of Tens of Thousands of Viruses from Human Metagenomes Reveals Hidden Associations with Chronic Diseases.</title>
        <authorList>
            <person name="Tisza M.J."/>
            <person name="Buck C.B."/>
        </authorList>
    </citation>
    <scope>NUCLEOTIDE SEQUENCE</scope>
    <source>
        <strain evidence="1">CtKNZ79</strain>
    </source>
</reference>
<sequence>MIAVTTLIKMIHMISSALAHHGPFPFQSFHISAPPSPPGVFRIIAQPTTVRFKDKIVHNVKAITVHVGYKRHQKISEIVRASVPLAFHNSSSLLPSFLPYAVILYRILIFVNSFF</sequence>
<accession>A0A8S5U9H6</accession>
<protein>
    <submittedName>
        <fullName evidence="1">Uncharacterized protein</fullName>
    </submittedName>
</protein>